<reference evidence="1" key="1">
    <citation type="submission" date="2022-11" db="EMBL/GenBank/DDBJ databases">
        <title>Chromosomal genome sequence assembly and mating type (MAT) locus characterization of the leprose asexual lichenized fungus Lepraria neglecta (Nyl.) Erichsen.</title>
        <authorList>
            <person name="Allen J.L."/>
            <person name="Pfeffer B."/>
        </authorList>
    </citation>
    <scope>NUCLEOTIDE SEQUENCE</scope>
    <source>
        <strain evidence="1">Allen 5258</strain>
    </source>
</reference>
<evidence type="ECO:0000313" key="1">
    <source>
        <dbReference type="EMBL" id="KAK3179436.1"/>
    </source>
</evidence>
<sequence>MILAYQNLYIRLYEVCLMTKEPAGDDVKAQELQRGPNIRTTLLLDCLEATKNFLDQYLQLPRQEVMGHSILQKGQIAHALVVLMKLTFSPNPGLEVSSWRQACRVEHYLGALGERAGCVGTDHNVHDAFWHFNKIARLLKAWYQRIEMSGTSGSPADLKGVSPLQFAEIVRDDSSFNIDFTSVDFGGMDLWFLPGANFWE</sequence>
<gene>
    <name evidence="1" type="ORF">OEA41_005558</name>
</gene>
<dbReference type="AlphaFoldDB" id="A0AAE0DQ99"/>
<name>A0AAE0DQ99_9LECA</name>
<evidence type="ECO:0000313" key="2">
    <source>
        <dbReference type="Proteomes" id="UP001276659"/>
    </source>
</evidence>
<protein>
    <submittedName>
        <fullName evidence="1">Uncharacterized protein</fullName>
    </submittedName>
</protein>
<proteinExistence type="predicted"/>
<accession>A0AAE0DQ99</accession>
<keyword evidence="2" id="KW-1185">Reference proteome</keyword>
<dbReference type="EMBL" id="JASNWA010000002">
    <property type="protein sequence ID" value="KAK3179436.1"/>
    <property type="molecule type" value="Genomic_DNA"/>
</dbReference>
<dbReference type="Proteomes" id="UP001276659">
    <property type="component" value="Unassembled WGS sequence"/>
</dbReference>
<organism evidence="1 2">
    <name type="scientific">Lepraria neglecta</name>
    <dbReference type="NCBI Taxonomy" id="209136"/>
    <lineage>
        <taxon>Eukaryota</taxon>
        <taxon>Fungi</taxon>
        <taxon>Dikarya</taxon>
        <taxon>Ascomycota</taxon>
        <taxon>Pezizomycotina</taxon>
        <taxon>Lecanoromycetes</taxon>
        <taxon>OSLEUM clade</taxon>
        <taxon>Lecanoromycetidae</taxon>
        <taxon>Lecanorales</taxon>
        <taxon>Lecanorineae</taxon>
        <taxon>Stereocaulaceae</taxon>
        <taxon>Lepraria</taxon>
    </lineage>
</organism>
<comment type="caution">
    <text evidence="1">The sequence shown here is derived from an EMBL/GenBank/DDBJ whole genome shotgun (WGS) entry which is preliminary data.</text>
</comment>